<feature type="compositionally biased region" description="Polar residues" evidence="1">
    <location>
        <begin position="111"/>
        <end position="126"/>
    </location>
</feature>
<proteinExistence type="predicted"/>
<feature type="compositionally biased region" description="Polar residues" evidence="1">
    <location>
        <begin position="77"/>
        <end position="86"/>
    </location>
</feature>
<feature type="compositionally biased region" description="Low complexity" evidence="1">
    <location>
        <begin position="49"/>
        <end position="76"/>
    </location>
</feature>
<feature type="region of interest" description="Disordered" evidence="1">
    <location>
        <begin position="1"/>
        <end position="143"/>
    </location>
</feature>
<feature type="compositionally biased region" description="Basic and acidic residues" evidence="1">
    <location>
        <begin position="33"/>
        <end position="48"/>
    </location>
</feature>
<evidence type="ECO:0000313" key="2">
    <source>
        <dbReference type="WBParaSite" id="ASIM_0000698201-mRNA-1"/>
    </source>
</evidence>
<sequence length="143" mass="16005">LTSSTISSRSQREEDDVFEEPQNSEYSDESSEQSDRSGDESDHFKSAESLDSSSESYLTTISSHSSNQSSPHLQNSVATHPSQTSETEQEHRRWHIHSNQKPLSNERFPASVQSNDSGSALKSSNEGEPPIFELFPQDFSYDC</sequence>
<organism evidence="2">
    <name type="scientific">Anisakis simplex</name>
    <name type="common">Herring worm</name>
    <dbReference type="NCBI Taxonomy" id="6269"/>
    <lineage>
        <taxon>Eukaryota</taxon>
        <taxon>Metazoa</taxon>
        <taxon>Ecdysozoa</taxon>
        <taxon>Nematoda</taxon>
        <taxon>Chromadorea</taxon>
        <taxon>Rhabditida</taxon>
        <taxon>Spirurina</taxon>
        <taxon>Ascaridomorpha</taxon>
        <taxon>Ascaridoidea</taxon>
        <taxon>Anisakidae</taxon>
        <taxon>Anisakis</taxon>
        <taxon>Anisakis simplex complex</taxon>
    </lineage>
</organism>
<dbReference type="AlphaFoldDB" id="A0A0M3JH71"/>
<reference evidence="2" key="1">
    <citation type="submission" date="2017-02" db="UniProtKB">
        <authorList>
            <consortium name="WormBaseParasite"/>
        </authorList>
    </citation>
    <scope>IDENTIFICATION</scope>
</reference>
<evidence type="ECO:0000256" key="1">
    <source>
        <dbReference type="SAM" id="MobiDB-lite"/>
    </source>
</evidence>
<protein>
    <submittedName>
        <fullName evidence="2">DMP1</fullName>
    </submittedName>
</protein>
<accession>A0A0M3JH71</accession>
<dbReference type="WBParaSite" id="ASIM_0000698201-mRNA-1">
    <property type="protein sequence ID" value="ASIM_0000698201-mRNA-1"/>
    <property type="gene ID" value="ASIM_0000698201"/>
</dbReference>
<name>A0A0M3JH71_ANISI</name>